<keyword evidence="2" id="KW-1185">Reference proteome</keyword>
<dbReference type="AlphaFoldDB" id="A0AAE0CCZ8"/>
<accession>A0AAE0CCZ8</accession>
<proteinExistence type="predicted"/>
<comment type="caution">
    <text evidence="1">The sequence shown here is derived from an EMBL/GenBank/DDBJ whole genome shotgun (WGS) entry which is preliminary data.</text>
</comment>
<organism evidence="1 2">
    <name type="scientific">Cymbomonas tetramitiformis</name>
    <dbReference type="NCBI Taxonomy" id="36881"/>
    <lineage>
        <taxon>Eukaryota</taxon>
        <taxon>Viridiplantae</taxon>
        <taxon>Chlorophyta</taxon>
        <taxon>Pyramimonadophyceae</taxon>
        <taxon>Pyramimonadales</taxon>
        <taxon>Pyramimonadaceae</taxon>
        <taxon>Cymbomonas</taxon>
    </lineage>
</organism>
<evidence type="ECO:0000313" key="2">
    <source>
        <dbReference type="Proteomes" id="UP001190700"/>
    </source>
</evidence>
<evidence type="ECO:0000313" key="1">
    <source>
        <dbReference type="EMBL" id="KAK3251840.1"/>
    </source>
</evidence>
<dbReference type="EMBL" id="LGRX02025793">
    <property type="protein sequence ID" value="KAK3251840.1"/>
    <property type="molecule type" value="Genomic_DNA"/>
</dbReference>
<sequence>MLSGMHTRLSQRSSSPRMAGLLIQGTEAIAVERRGPTSHSCVHQIGSGQQCSRTTIQGMLSTTATALIKAEYLLL</sequence>
<protein>
    <submittedName>
        <fullName evidence="1">Uncharacterized protein</fullName>
    </submittedName>
</protein>
<dbReference type="Proteomes" id="UP001190700">
    <property type="component" value="Unassembled WGS sequence"/>
</dbReference>
<reference evidence="1 2" key="1">
    <citation type="journal article" date="2015" name="Genome Biol. Evol.">
        <title>Comparative Genomics of a Bacterivorous Green Alga Reveals Evolutionary Causalities and Consequences of Phago-Mixotrophic Mode of Nutrition.</title>
        <authorList>
            <person name="Burns J.A."/>
            <person name="Paasch A."/>
            <person name="Narechania A."/>
            <person name="Kim E."/>
        </authorList>
    </citation>
    <scope>NUCLEOTIDE SEQUENCE [LARGE SCALE GENOMIC DNA]</scope>
    <source>
        <strain evidence="1 2">PLY_AMNH</strain>
    </source>
</reference>
<gene>
    <name evidence="1" type="ORF">CYMTET_38833</name>
</gene>
<name>A0AAE0CCZ8_9CHLO</name>